<dbReference type="RefSeq" id="WP_310280308.1">
    <property type="nucleotide sequence ID" value="NZ_JAVDWQ010000004.1"/>
</dbReference>
<sequence>MKKSELNQMENLEGGIDQRNCGLLGAAIVGGAIAGLFSFGGGWFLLGQQL</sequence>
<name>A0ABU1Y6C4_9FLAO</name>
<gene>
    <name evidence="2" type="ORF">J2W48_001718</name>
</gene>
<accession>A0ABU1Y6C4</accession>
<dbReference type="Proteomes" id="UP001269081">
    <property type="component" value="Unassembled WGS sequence"/>
</dbReference>
<feature type="transmembrane region" description="Helical" evidence="1">
    <location>
        <begin position="21"/>
        <end position="46"/>
    </location>
</feature>
<proteinExistence type="predicted"/>
<organism evidence="2 3">
    <name type="scientific">Flavobacterium piscis</name>
    <dbReference type="NCBI Taxonomy" id="1114874"/>
    <lineage>
        <taxon>Bacteria</taxon>
        <taxon>Pseudomonadati</taxon>
        <taxon>Bacteroidota</taxon>
        <taxon>Flavobacteriia</taxon>
        <taxon>Flavobacteriales</taxon>
        <taxon>Flavobacteriaceae</taxon>
        <taxon>Flavobacterium</taxon>
    </lineage>
</organism>
<evidence type="ECO:0000313" key="3">
    <source>
        <dbReference type="Proteomes" id="UP001269081"/>
    </source>
</evidence>
<evidence type="ECO:0000256" key="1">
    <source>
        <dbReference type="SAM" id="Phobius"/>
    </source>
</evidence>
<dbReference type="EMBL" id="JAVDWQ010000004">
    <property type="protein sequence ID" value="MDR7209780.1"/>
    <property type="molecule type" value="Genomic_DNA"/>
</dbReference>
<comment type="caution">
    <text evidence="2">The sequence shown here is derived from an EMBL/GenBank/DDBJ whole genome shotgun (WGS) entry which is preliminary data.</text>
</comment>
<keyword evidence="1" id="KW-1133">Transmembrane helix</keyword>
<evidence type="ECO:0008006" key="4">
    <source>
        <dbReference type="Google" id="ProtNLM"/>
    </source>
</evidence>
<keyword evidence="3" id="KW-1185">Reference proteome</keyword>
<evidence type="ECO:0000313" key="2">
    <source>
        <dbReference type="EMBL" id="MDR7209780.1"/>
    </source>
</evidence>
<protein>
    <recommendedName>
        <fullName evidence="4">Class IIb bacteriocin, lactobin A/cerein 7B family</fullName>
    </recommendedName>
</protein>
<keyword evidence="1" id="KW-0472">Membrane</keyword>
<keyword evidence="1" id="KW-0812">Transmembrane</keyword>
<reference evidence="2 3" key="1">
    <citation type="submission" date="2023-07" db="EMBL/GenBank/DDBJ databases">
        <title>Sorghum-associated microbial communities from plants grown in Nebraska, USA.</title>
        <authorList>
            <person name="Schachtman D."/>
        </authorList>
    </citation>
    <scope>NUCLEOTIDE SEQUENCE [LARGE SCALE GENOMIC DNA]</scope>
    <source>
        <strain evidence="2 3">4129</strain>
    </source>
</reference>